<dbReference type="EMBL" id="QRDJ01000009">
    <property type="protein sequence ID" value="REC93599.1"/>
    <property type="molecule type" value="Genomic_DNA"/>
</dbReference>
<name>A0A3D9DT47_9GAMM</name>
<accession>A0A3D9DT47</accession>
<dbReference type="RefSeq" id="WP_170140618.1">
    <property type="nucleotide sequence ID" value="NZ_QRDJ01000009.1"/>
</dbReference>
<dbReference type="AlphaFoldDB" id="A0A3D9DT47"/>
<keyword evidence="2" id="KW-1185">Reference proteome</keyword>
<evidence type="ECO:0000313" key="1">
    <source>
        <dbReference type="EMBL" id="REC93599.1"/>
    </source>
</evidence>
<dbReference type="Proteomes" id="UP000256334">
    <property type="component" value="Unassembled WGS sequence"/>
</dbReference>
<gene>
    <name evidence="1" type="ORF">C8D72_2946</name>
</gene>
<sequence length="47" mass="4914">MGILIVYLVVTALAVLAVFSAMGVSANSGHFMESAPVAEDEPRPQHS</sequence>
<reference evidence="1 2" key="1">
    <citation type="submission" date="2018-07" db="EMBL/GenBank/DDBJ databases">
        <title>Genomic Encyclopedia of Type Strains, Phase IV (KMG-IV): sequencing the most valuable type-strain genomes for metagenomic binning, comparative biology and taxonomic classification.</title>
        <authorList>
            <person name="Goeker M."/>
        </authorList>
    </citation>
    <scope>NUCLEOTIDE SEQUENCE [LARGE SCALE GENOMIC DNA]</scope>
    <source>
        <strain evidence="1 2">DSM 14324</strain>
    </source>
</reference>
<organism evidence="1 2">
    <name type="scientific">Kushneria indalinina DSM 14324</name>
    <dbReference type="NCBI Taxonomy" id="1122140"/>
    <lineage>
        <taxon>Bacteria</taxon>
        <taxon>Pseudomonadati</taxon>
        <taxon>Pseudomonadota</taxon>
        <taxon>Gammaproteobacteria</taxon>
        <taxon>Oceanospirillales</taxon>
        <taxon>Halomonadaceae</taxon>
        <taxon>Kushneria</taxon>
    </lineage>
</organism>
<evidence type="ECO:0000313" key="2">
    <source>
        <dbReference type="Proteomes" id="UP000256334"/>
    </source>
</evidence>
<proteinExistence type="predicted"/>
<protein>
    <submittedName>
        <fullName evidence="1">Uncharacterized protein</fullName>
    </submittedName>
</protein>
<comment type="caution">
    <text evidence="1">The sequence shown here is derived from an EMBL/GenBank/DDBJ whole genome shotgun (WGS) entry which is preliminary data.</text>
</comment>